<evidence type="ECO:0000256" key="8">
    <source>
        <dbReference type="SAM" id="Phobius"/>
    </source>
</evidence>
<evidence type="ECO:0000313" key="10">
    <source>
        <dbReference type="Proteomes" id="UP000030185"/>
    </source>
</evidence>
<evidence type="ECO:0000256" key="5">
    <source>
        <dbReference type="ARBA" id="ARBA00022801"/>
    </source>
</evidence>
<feature type="transmembrane region" description="Helical" evidence="8">
    <location>
        <begin position="68"/>
        <end position="90"/>
    </location>
</feature>
<feature type="transmembrane region" description="Helical" evidence="8">
    <location>
        <begin position="167"/>
        <end position="186"/>
    </location>
</feature>
<dbReference type="GO" id="GO:0008233">
    <property type="term" value="F:peptidase activity"/>
    <property type="evidence" value="ECO:0007669"/>
    <property type="project" value="UniProtKB-KW"/>
</dbReference>
<dbReference type="InterPro" id="IPR019127">
    <property type="entry name" value="Exosortase"/>
</dbReference>
<comment type="subcellular location">
    <subcellularLocation>
        <location evidence="1">Cell membrane</location>
        <topology evidence="1">Multi-pass membrane protein</topology>
    </subcellularLocation>
</comment>
<dbReference type="NCBIfam" id="TIGR04178">
    <property type="entry name" value="exo_archaeo"/>
    <property type="match status" value="1"/>
</dbReference>
<dbReference type="eggNOG" id="ENOG5033CEI">
    <property type="taxonomic scope" value="Bacteria"/>
</dbReference>
<feature type="transmembrane region" description="Helical" evidence="8">
    <location>
        <begin position="102"/>
        <end position="125"/>
    </location>
</feature>
<proteinExistence type="predicted"/>
<evidence type="ECO:0008006" key="11">
    <source>
        <dbReference type="Google" id="ProtNLM"/>
    </source>
</evidence>
<evidence type="ECO:0000256" key="4">
    <source>
        <dbReference type="ARBA" id="ARBA00022692"/>
    </source>
</evidence>
<evidence type="ECO:0000256" key="3">
    <source>
        <dbReference type="ARBA" id="ARBA00022670"/>
    </source>
</evidence>
<sequence>MTVIKTESKIHSTPYEKVPQWGRIPLFIFFTLLIFFSLKYTFYAYVGLLDPRGDYSLPFLEKFSLIQGILYLLVYPAGYLLSLLGFDTILTYNSVKVVGSGAVRIAFPCMGIEIMFSFIALILAYPGRNKIKYLIAGVIGIHIINILRITGLALLRHLNPNMQLPGHDVFNFICYTFIIVLFYWWVKNYSSDLLHSFKKS</sequence>
<feature type="transmembrane region" description="Helical" evidence="8">
    <location>
        <begin position="26"/>
        <end position="48"/>
    </location>
</feature>
<reference evidence="9 10" key="1">
    <citation type="submission" date="2014-09" db="EMBL/GenBank/DDBJ databases">
        <title>Sporocytophaga myxococcoides PG-01 genome sequencing.</title>
        <authorList>
            <person name="Liu L."/>
            <person name="Gao P.J."/>
            <person name="Chen G.J."/>
            <person name="Wang L.S."/>
        </authorList>
    </citation>
    <scope>NUCLEOTIDE SEQUENCE [LARGE SCALE GENOMIC DNA]</scope>
    <source>
        <strain evidence="9 10">PG-01</strain>
    </source>
</reference>
<dbReference type="AlphaFoldDB" id="A0A098LAQ0"/>
<dbReference type="STRING" id="153721.MYP_1269"/>
<dbReference type="RefSeq" id="WP_045459965.1">
    <property type="nucleotide sequence ID" value="NZ_BBLT01000002.1"/>
</dbReference>
<evidence type="ECO:0000313" key="9">
    <source>
        <dbReference type="EMBL" id="GAL84041.1"/>
    </source>
</evidence>
<keyword evidence="3" id="KW-0645">Protease</keyword>
<keyword evidence="6 8" id="KW-1133">Transmembrane helix</keyword>
<evidence type="ECO:0000256" key="2">
    <source>
        <dbReference type="ARBA" id="ARBA00022475"/>
    </source>
</evidence>
<evidence type="ECO:0000256" key="6">
    <source>
        <dbReference type="ARBA" id="ARBA00022989"/>
    </source>
</evidence>
<dbReference type="EMBL" id="BBLT01000002">
    <property type="protein sequence ID" value="GAL84041.1"/>
    <property type="molecule type" value="Genomic_DNA"/>
</dbReference>
<dbReference type="GO" id="GO:0006508">
    <property type="term" value="P:proteolysis"/>
    <property type="evidence" value="ECO:0007669"/>
    <property type="project" value="UniProtKB-KW"/>
</dbReference>
<dbReference type="InterPro" id="IPR026392">
    <property type="entry name" value="Exo/Archaeosortase_dom"/>
</dbReference>
<accession>A0A098LAQ0</accession>
<organism evidence="9 10">
    <name type="scientific">Sporocytophaga myxococcoides</name>
    <dbReference type="NCBI Taxonomy" id="153721"/>
    <lineage>
        <taxon>Bacteria</taxon>
        <taxon>Pseudomonadati</taxon>
        <taxon>Bacteroidota</taxon>
        <taxon>Cytophagia</taxon>
        <taxon>Cytophagales</taxon>
        <taxon>Cytophagaceae</taxon>
        <taxon>Sporocytophaga</taxon>
    </lineage>
</organism>
<gene>
    <name evidence="9" type="ORF">MYP_1269</name>
</gene>
<feature type="transmembrane region" description="Helical" evidence="8">
    <location>
        <begin position="131"/>
        <end position="155"/>
    </location>
</feature>
<protein>
    <recommendedName>
        <fullName evidence="11">Exosortase/archaeosortase family protein</fullName>
    </recommendedName>
</protein>
<keyword evidence="2" id="KW-1003">Cell membrane</keyword>
<keyword evidence="4 8" id="KW-0812">Transmembrane</keyword>
<dbReference type="GO" id="GO:0005886">
    <property type="term" value="C:plasma membrane"/>
    <property type="evidence" value="ECO:0007669"/>
    <property type="project" value="UniProtKB-SubCell"/>
</dbReference>
<keyword evidence="10" id="KW-1185">Reference proteome</keyword>
<dbReference type="Proteomes" id="UP000030185">
    <property type="component" value="Unassembled WGS sequence"/>
</dbReference>
<name>A0A098LAQ0_9BACT</name>
<comment type="caution">
    <text evidence="9">The sequence shown here is derived from an EMBL/GenBank/DDBJ whole genome shotgun (WGS) entry which is preliminary data.</text>
</comment>
<keyword evidence="7 8" id="KW-0472">Membrane</keyword>
<dbReference type="Pfam" id="PF09721">
    <property type="entry name" value="Exosortase_EpsH"/>
    <property type="match status" value="1"/>
</dbReference>
<evidence type="ECO:0000256" key="7">
    <source>
        <dbReference type="ARBA" id="ARBA00023136"/>
    </source>
</evidence>
<evidence type="ECO:0000256" key="1">
    <source>
        <dbReference type="ARBA" id="ARBA00004651"/>
    </source>
</evidence>
<keyword evidence="5" id="KW-0378">Hydrolase</keyword>